<evidence type="ECO:0000313" key="17">
    <source>
        <dbReference type="Proteomes" id="UP001597244"/>
    </source>
</evidence>
<evidence type="ECO:0000256" key="13">
    <source>
        <dbReference type="RuleBase" id="RU004016"/>
    </source>
</evidence>
<accession>A0ABW4DLD1</accession>
<name>A0ABW4DLD1_9LACO</name>
<keyword evidence="5" id="KW-0121">Carboxypeptidase</keyword>
<evidence type="ECO:0000256" key="11">
    <source>
        <dbReference type="ARBA" id="ARBA00023316"/>
    </source>
</evidence>
<dbReference type="Gene3D" id="3.40.710.10">
    <property type="entry name" value="DD-peptidase/beta-lactamase superfamily"/>
    <property type="match status" value="1"/>
</dbReference>
<sequence length="428" mass="46632">MKTKLQRLFLAIILVVSVLNYSSFAATEQVQAATKIEVPQATIAAKAGMAVDVETGQVLANKNSETAMPIASLTKLLSIYLVLQAVKQGKLTWNQQVTPTADVVTLSRNMELSNIPFETAKSYTVKELYEASLIYSANAAVMALADTVSGSQDKFVDAMKAQLLKWGIKDAKIVNASGMSNSFLGDARYPGTTATDENEMSARDIATVAQHLLKDYPEILDVTSQTKIDFHGTAYPTWNLMLKGESAASTDFAVDGLKTGTSDLAGDCFVGTVKKNGFRIITVILNADGQAADQQKRFTAAKTLMEGIYQNWHQVTILQRNQANKQLPTVKVSNSKQTKVSVVSGRTVTMLLPKSVKKSQLAFKLNNEDVKRNAPIKKGANLGSIQLPNIGTGYLTEEQNDSIPILAKTAVQELSWWQKAWRKITGLF</sequence>
<dbReference type="PRINTS" id="PR00725">
    <property type="entry name" value="DADACBPTASE1"/>
</dbReference>
<dbReference type="InterPro" id="IPR012338">
    <property type="entry name" value="Beta-lactam/transpept-like"/>
</dbReference>
<dbReference type="InterPro" id="IPR037167">
    <property type="entry name" value="Peptidase_S11_C_sf"/>
</dbReference>
<feature type="chain" id="PRO_5047030289" description="serine-type D-Ala-D-Ala carboxypeptidase" evidence="14">
    <location>
        <begin position="26"/>
        <end position="428"/>
    </location>
</feature>
<evidence type="ECO:0000256" key="8">
    <source>
        <dbReference type="ARBA" id="ARBA00022801"/>
    </source>
</evidence>
<evidence type="ECO:0000256" key="10">
    <source>
        <dbReference type="ARBA" id="ARBA00022984"/>
    </source>
</evidence>
<reference evidence="17" key="1">
    <citation type="journal article" date="2019" name="Int. J. Syst. Evol. Microbiol.">
        <title>The Global Catalogue of Microorganisms (GCM) 10K type strain sequencing project: providing services to taxonomists for standard genome sequencing and annotation.</title>
        <authorList>
            <consortium name="The Broad Institute Genomics Platform"/>
            <consortium name="The Broad Institute Genome Sequencing Center for Infectious Disease"/>
            <person name="Wu L."/>
            <person name="Ma J."/>
        </authorList>
    </citation>
    <scope>NUCLEOTIDE SEQUENCE [LARGE SCALE GENOMIC DNA]</scope>
    <source>
        <strain evidence="17">CCM 8951</strain>
    </source>
</reference>
<evidence type="ECO:0000256" key="14">
    <source>
        <dbReference type="SAM" id="SignalP"/>
    </source>
</evidence>
<keyword evidence="10" id="KW-0573">Peptidoglycan synthesis</keyword>
<dbReference type="GO" id="GO:0016787">
    <property type="term" value="F:hydrolase activity"/>
    <property type="evidence" value="ECO:0007669"/>
    <property type="project" value="UniProtKB-KW"/>
</dbReference>
<evidence type="ECO:0000313" key="16">
    <source>
        <dbReference type="EMBL" id="MFD1465459.1"/>
    </source>
</evidence>
<dbReference type="SUPFAM" id="SSF69189">
    <property type="entry name" value="Penicillin-binding protein associated domain"/>
    <property type="match status" value="1"/>
</dbReference>
<dbReference type="InterPro" id="IPR001967">
    <property type="entry name" value="Peptidase_S11_N"/>
</dbReference>
<dbReference type="Proteomes" id="UP001597244">
    <property type="component" value="Unassembled WGS sequence"/>
</dbReference>
<protein>
    <recommendedName>
        <fullName evidence="4">serine-type D-Ala-D-Ala carboxypeptidase</fullName>
        <ecNumber evidence="4">3.4.16.4</ecNumber>
    </recommendedName>
</protein>
<comment type="similarity">
    <text evidence="3 13">Belongs to the peptidase S11 family.</text>
</comment>
<dbReference type="Pfam" id="PF07943">
    <property type="entry name" value="PBP5_C"/>
    <property type="match status" value="1"/>
</dbReference>
<keyword evidence="9" id="KW-0133">Cell shape</keyword>
<gene>
    <name evidence="16" type="ORF">ACFQ4L_05050</name>
</gene>
<feature type="domain" description="Peptidase S11 D-Ala-D-Ala carboxypeptidase A C-terminal" evidence="15">
    <location>
        <begin position="312"/>
        <end position="413"/>
    </location>
</feature>
<evidence type="ECO:0000256" key="7">
    <source>
        <dbReference type="ARBA" id="ARBA00022729"/>
    </source>
</evidence>
<keyword evidence="11" id="KW-0961">Cell wall biogenesis/degradation</keyword>
<dbReference type="SUPFAM" id="SSF56601">
    <property type="entry name" value="beta-lactamase/transpeptidase-like"/>
    <property type="match status" value="1"/>
</dbReference>
<dbReference type="EC" id="3.4.16.4" evidence="4"/>
<keyword evidence="17" id="KW-1185">Reference proteome</keyword>
<comment type="catalytic activity">
    <reaction evidence="12">
        <text>Preferential cleavage: (Ac)2-L-Lys-D-Ala-|-D-Ala. Also transpeptidation of peptidyl-alanyl moieties that are N-acyl substituents of D-alanine.</text>
        <dbReference type="EC" id="3.4.16.4"/>
    </reaction>
</comment>
<evidence type="ECO:0000256" key="12">
    <source>
        <dbReference type="ARBA" id="ARBA00034000"/>
    </source>
</evidence>
<feature type="signal peptide" evidence="14">
    <location>
        <begin position="1"/>
        <end position="25"/>
    </location>
</feature>
<proteinExistence type="inferred from homology"/>
<dbReference type="PANTHER" id="PTHR21581:SF11">
    <property type="entry name" value="D-ALANYL-D-ALANINE CARBOXYPEPTIDASE DACA"/>
    <property type="match status" value="1"/>
</dbReference>
<dbReference type="EMBL" id="JBHTOF010000033">
    <property type="protein sequence ID" value="MFD1465459.1"/>
    <property type="molecule type" value="Genomic_DNA"/>
</dbReference>
<evidence type="ECO:0000256" key="4">
    <source>
        <dbReference type="ARBA" id="ARBA00012448"/>
    </source>
</evidence>
<evidence type="ECO:0000256" key="1">
    <source>
        <dbReference type="ARBA" id="ARBA00003217"/>
    </source>
</evidence>
<comment type="function">
    <text evidence="1">Removes C-terminal D-alanyl residues from sugar-peptide cell wall precursors.</text>
</comment>
<dbReference type="InterPro" id="IPR015956">
    <property type="entry name" value="Peniciliin-bd_prot_C_sf"/>
</dbReference>
<dbReference type="RefSeq" id="WP_125577932.1">
    <property type="nucleotide sequence ID" value="NZ_JBHTOF010000033.1"/>
</dbReference>
<evidence type="ECO:0000256" key="3">
    <source>
        <dbReference type="ARBA" id="ARBA00007164"/>
    </source>
</evidence>
<evidence type="ECO:0000256" key="9">
    <source>
        <dbReference type="ARBA" id="ARBA00022960"/>
    </source>
</evidence>
<dbReference type="SMART" id="SM00936">
    <property type="entry name" value="PBP5_C"/>
    <property type="match status" value="1"/>
</dbReference>
<evidence type="ECO:0000256" key="6">
    <source>
        <dbReference type="ARBA" id="ARBA00022670"/>
    </source>
</evidence>
<dbReference type="InterPro" id="IPR012907">
    <property type="entry name" value="Peptidase_S11_C"/>
</dbReference>
<comment type="pathway">
    <text evidence="2">Cell wall biogenesis; peptidoglycan biosynthesis.</text>
</comment>
<keyword evidence="7 14" id="KW-0732">Signal</keyword>
<evidence type="ECO:0000256" key="5">
    <source>
        <dbReference type="ARBA" id="ARBA00022645"/>
    </source>
</evidence>
<evidence type="ECO:0000259" key="15">
    <source>
        <dbReference type="SMART" id="SM00936"/>
    </source>
</evidence>
<evidence type="ECO:0000256" key="2">
    <source>
        <dbReference type="ARBA" id="ARBA00004752"/>
    </source>
</evidence>
<comment type="caution">
    <text evidence="16">The sequence shown here is derived from an EMBL/GenBank/DDBJ whole genome shotgun (WGS) entry which is preliminary data.</text>
</comment>
<keyword evidence="8 16" id="KW-0378">Hydrolase</keyword>
<dbReference type="PANTHER" id="PTHR21581">
    <property type="entry name" value="D-ALANYL-D-ALANINE CARBOXYPEPTIDASE"/>
    <property type="match status" value="1"/>
</dbReference>
<organism evidence="16 17">
    <name type="scientific">Lapidilactobacillus mulanensis</name>
    <dbReference type="NCBI Taxonomy" id="2485999"/>
    <lineage>
        <taxon>Bacteria</taxon>
        <taxon>Bacillati</taxon>
        <taxon>Bacillota</taxon>
        <taxon>Bacilli</taxon>
        <taxon>Lactobacillales</taxon>
        <taxon>Lactobacillaceae</taxon>
        <taxon>Lapidilactobacillus</taxon>
    </lineage>
</organism>
<dbReference type="Pfam" id="PF00768">
    <property type="entry name" value="Peptidase_S11"/>
    <property type="match status" value="1"/>
</dbReference>
<dbReference type="InterPro" id="IPR018044">
    <property type="entry name" value="Peptidase_S11"/>
</dbReference>
<dbReference type="Gene3D" id="2.60.410.10">
    <property type="entry name" value="D-Ala-D-Ala carboxypeptidase, C-terminal domain"/>
    <property type="match status" value="1"/>
</dbReference>
<keyword evidence="6" id="KW-0645">Protease</keyword>